<organism evidence="1 2">
    <name type="scientific">Camelina sativa</name>
    <name type="common">False flax</name>
    <name type="synonym">Myagrum sativum</name>
    <dbReference type="NCBI Taxonomy" id="90675"/>
    <lineage>
        <taxon>Eukaryota</taxon>
        <taxon>Viridiplantae</taxon>
        <taxon>Streptophyta</taxon>
        <taxon>Embryophyta</taxon>
        <taxon>Tracheophyta</taxon>
        <taxon>Spermatophyta</taxon>
        <taxon>Magnoliopsida</taxon>
        <taxon>eudicotyledons</taxon>
        <taxon>Gunneridae</taxon>
        <taxon>Pentapetalae</taxon>
        <taxon>rosids</taxon>
        <taxon>malvids</taxon>
        <taxon>Brassicales</taxon>
        <taxon>Brassicaceae</taxon>
        <taxon>Camelineae</taxon>
        <taxon>Camelina</taxon>
    </lineage>
</organism>
<proteinExistence type="predicted"/>
<name>A0ABM0U027_CAMSA</name>
<gene>
    <name evidence="2" type="primary">LOC104717934</name>
</gene>
<dbReference type="Proteomes" id="UP000694864">
    <property type="component" value="Chromosome 10"/>
</dbReference>
<reference evidence="1" key="1">
    <citation type="journal article" date="2014" name="Nat. Commun.">
        <title>The emerging biofuel crop Camelina sativa retains a highly undifferentiated hexaploid genome structure.</title>
        <authorList>
            <person name="Kagale S."/>
            <person name="Koh C."/>
            <person name="Nixon J."/>
            <person name="Bollina V."/>
            <person name="Clarke W.E."/>
            <person name="Tuteja R."/>
            <person name="Spillane C."/>
            <person name="Robinson S.J."/>
            <person name="Links M.G."/>
            <person name="Clarke C."/>
            <person name="Higgins E.E."/>
            <person name="Huebert T."/>
            <person name="Sharpe A.G."/>
            <person name="Parkin I.A."/>
        </authorList>
    </citation>
    <scope>NUCLEOTIDE SEQUENCE [LARGE SCALE GENOMIC DNA]</scope>
    <source>
        <strain evidence="1">cv. DH55</strain>
    </source>
</reference>
<reference evidence="2" key="2">
    <citation type="submission" date="2025-08" db="UniProtKB">
        <authorList>
            <consortium name="RefSeq"/>
        </authorList>
    </citation>
    <scope>IDENTIFICATION</scope>
    <source>
        <tissue evidence="2">Leaf</tissue>
    </source>
</reference>
<dbReference type="RefSeq" id="XP_010433878.1">
    <property type="nucleotide sequence ID" value="XM_010435576.2"/>
</dbReference>
<protein>
    <submittedName>
        <fullName evidence="2">Homeobox-leucine zipper protein HDG11-like</fullName>
    </submittedName>
</protein>
<evidence type="ECO:0000313" key="2">
    <source>
        <dbReference type="RefSeq" id="XP_010433878.1"/>
    </source>
</evidence>
<sequence length="108" mass="12239">MTYMFKYDNVHGQWKHNELKIKSQSLFSASGTVRVSHGQIIAIREALKPVICPNCGGPPVSEDPYFDEQSFGLKMHILEKRLGCTISFSECGGIEIEENCDKVIDFWL</sequence>
<keyword evidence="1" id="KW-1185">Reference proteome</keyword>
<dbReference type="GeneID" id="104717934"/>
<evidence type="ECO:0000313" key="1">
    <source>
        <dbReference type="Proteomes" id="UP000694864"/>
    </source>
</evidence>
<accession>A0ABM0U027</accession>